<keyword evidence="3" id="KW-1185">Reference proteome</keyword>
<evidence type="ECO:0000313" key="3">
    <source>
        <dbReference type="Proteomes" id="UP000643405"/>
    </source>
</evidence>
<dbReference type="RefSeq" id="WP_188166332.1">
    <property type="nucleotide sequence ID" value="NZ_JACVVX010000008.1"/>
</dbReference>
<dbReference type="Gene3D" id="3.30.1360.120">
    <property type="entry name" value="Probable tRNA modification gtpase trme, domain 1"/>
    <property type="match status" value="1"/>
</dbReference>
<comment type="caution">
    <text evidence="2">The sequence shown here is derived from an EMBL/GenBank/DDBJ whole genome shotgun (WGS) entry which is preliminary data.</text>
</comment>
<dbReference type="EMBL" id="JACVVX010000008">
    <property type="protein sequence ID" value="MBD0416886.1"/>
    <property type="molecule type" value="Genomic_DNA"/>
</dbReference>
<feature type="region of interest" description="Disordered" evidence="1">
    <location>
        <begin position="175"/>
        <end position="194"/>
    </location>
</feature>
<proteinExistence type="predicted"/>
<evidence type="ECO:0000313" key="2">
    <source>
        <dbReference type="EMBL" id="MBD0416886.1"/>
    </source>
</evidence>
<accession>A0A8J6PNP2</accession>
<organism evidence="2 3">
    <name type="scientific">Oryzicola mucosus</name>
    <dbReference type="NCBI Taxonomy" id="2767425"/>
    <lineage>
        <taxon>Bacteria</taxon>
        <taxon>Pseudomonadati</taxon>
        <taxon>Pseudomonadota</taxon>
        <taxon>Alphaproteobacteria</taxon>
        <taxon>Hyphomicrobiales</taxon>
        <taxon>Phyllobacteriaceae</taxon>
        <taxon>Oryzicola</taxon>
    </lineage>
</organism>
<sequence>MHDEERKWSRLPGGELRLATPGLAIRSIIGLSQSMISGDLALATMKFGVDARGVGTGGLAFGGRYSVRLARDRMLIVTGDRVLPEQGWRDGGYALTEMSAALAVFEIRGTSANEVIKRGTDLPVDGGSPSAALVFAGVNAILYRFEDALRLHVDRGHAAFLWQWLGVAAEFDAGESDGGKGRQAGRNALAGPAE</sequence>
<gene>
    <name evidence="2" type="ORF">ICI42_19730</name>
</gene>
<dbReference type="AlphaFoldDB" id="A0A8J6PNP2"/>
<dbReference type="Proteomes" id="UP000643405">
    <property type="component" value="Unassembled WGS sequence"/>
</dbReference>
<name>A0A8J6PNP2_9HYPH</name>
<dbReference type="InterPro" id="IPR027266">
    <property type="entry name" value="TrmE/GcvT-like"/>
</dbReference>
<dbReference type="SUPFAM" id="SSF103025">
    <property type="entry name" value="Folate-binding domain"/>
    <property type="match status" value="1"/>
</dbReference>
<protein>
    <submittedName>
        <fullName evidence="2">Uncharacterized protein</fullName>
    </submittedName>
</protein>
<reference evidence="2" key="1">
    <citation type="submission" date="2020-09" db="EMBL/GenBank/DDBJ databases">
        <title>Genome seq and assembly of Tianweitania sp.</title>
        <authorList>
            <person name="Chhetri G."/>
        </authorList>
    </citation>
    <scope>NUCLEOTIDE SEQUENCE</scope>
    <source>
        <strain evidence="2">Rool2</strain>
    </source>
</reference>
<evidence type="ECO:0000256" key="1">
    <source>
        <dbReference type="SAM" id="MobiDB-lite"/>
    </source>
</evidence>